<keyword evidence="2" id="KW-1133">Transmembrane helix</keyword>
<reference evidence="5" key="1">
    <citation type="submission" date="2020-05" db="EMBL/GenBank/DDBJ databases">
        <authorList>
            <person name="Chiriac C."/>
            <person name="Salcher M."/>
            <person name="Ghai R."/>
            <person name="Kavagutti S V."/>
        </authorList>
    </citation>
    <scope>NUCLEOTIDE SEQUENCE</scope>
</reference>
<dbReference type="InterPro" id="IPR052913">
    <property type="entry name" value="Glycopeptide_resist_protein"/>
</dbReference>
<dbReference type="PANTHER" id="PTHR35788">
    <property type="entry name" value="EXPORTED PROTEIN-RELATED"/>
    <property type="match status" value="1"/>
</dbReference>
<keyword evidence="2" id="KW-0812">Transmembrane</keyword>
<protein>
    <submittedName>
        <fullName evidence="5">Unannotated protein</fullName>
    </submittedName>
</protein>
<evidence type="ECO:0000313" key="5">
    <source>
        <dbReference type="EMBL" id="CAB5035166.1"/>
    </source>
</evidence>
<evidence type="ECO:0000259" key="3">
    <source>
        <dbReference type="Pfam" id="PF12229"/>
    </source>
</evidence>
<proteinExistence type="predicted"/>
<feature type="domain" description="YoaR-like putative peptidoglycan binding" evidence="3">
    <location>
        <begin position="89"/>
        <end position="192"/>
    </location>
</feature>
<dbReference type="PANTHER" id="PTHR35788:SF1">
    <property type="entry name" value="EXPORTED PROTEIN"/>
    <property type="match status" value="1"/>
</dbReference>
<accession>A0A6J7S2B2</accession>
<evidence type="ECO:0000256" key="1">
    <source>
        <dbReference type="SAM" id="MobiDB-lite"/>
    </source>
</evidence>
<keyword evidence="2" id="KW-0472">Membrane</keyword>
<dbReference type="InterPro" id="IPR022029">
    <property type="entry name" value="YoaR-like_PG-bd"/>
</dbReference>
<evidence type="ECO:0000256" key="2">
    <source>
        <dbReference type="SAM" id="Phobius"/>
    </source>
</evidence>
<name>A0A6J7S2B2_9ZZZZ</name>
<dbReference type="AlphaFoldDB" id="A0A6J7S2B2"/>
<feature type="transmembrane region" description="Helical" evidence="2">
    <location>
        <begin position="20"/>
        <end position="40"/>
    </location>
</feature>
<dbReference type="Pfam" id="PF04294">
    <property type="entry name" value="VanW"/>
    <property type="match status" value="1"/>
</dbReference>
<dbReference type="Pfam" id="PF12229">
    <property type="entry name" value="PG_binding_4"/>
    <property type="match status" value="2"/>
</dbReference>
<feature type="domain" description="YoaR-like putative peptidoglycan binding" evidence="3">
    <location>
        <begin position="243"/>
        <end position="320"/>
    </location>
</feature>
<feature type="region of interest" description="Disordered" evidence="1">
    <location>
        <begin position="558"/>
        <end position="618"/>
    </location>
</feature>
<sequence>MSDKRHWQWPVGVSRRIALISAGVVGAVVIFVVIALAAMGSGIPRGTTVLGVSIGGLSQSEATAVVEKEFASREKATITVSSGRKTFPISPADAGLSFDAAATVAQASDRTWNPSALVSQFFTNRTLDPVVVVDQAAMSAEVDSFATVVDRPFIEPTIDMKALTPITVKGQTGKEINREAAAAAITQAFATGEDAVQVTTVETQPTVSDEALVAAKQLASQAVSAPVFIYVGTLKAKVGVRAIARSLSFDAQNGALVPVLDGAILHAAVAPKLESVETPGRDASFASVSGKTIIVPSKVGKGVADEELSGAVVGVLAKSPPNRTVEVTVGMREPALSTQGATDLDVQERLSTFTQNFPYAAYRKQNIGEAARRVNGSVVMPGETFSMNEAMKERTVANGYTVGFVIGQGGIFAQELGGGVSTATTTTWTAAYYAGMEPVQVIAHSIYISRYKAGLEATVAWGIFDMKFKNPYDTPVYIQASANSTSITVSFWGTPFYSDIKAEFGPRRDIKPFKTIYDESATCLGQGGMEGFAIDVDRVFFKDGVEVKRQTMTTKYKPSPEVICGKDKKVKNPGSSFSPTPAPSASKSAAKASNAPSASTAAGDGAPAARSNVTNNKD</sequence>
<evidence type="ECO:0000313" key="4">
    <source>
        <dbReference type="EMBL" id="CAB4909193.1"/>
    </source>
</evidence>
<feature type="compositionally biased region" description="Low complexity" evidence="1">
    <location>
        <begin position="575"/>
        <end position="609"/>
    </location>
</feature>
<dbReference type="EMBL" id="CAFBMC010000104">
    <property type="protein sequence ID" value="CAB4909193.1"/>
    <property type="molecule type" value="Genomic_DNA"/>
</dbReference>
<dbReference type="EMBL" id="CAFBPZ010000009">
    <property type="protein sequence ID" value="CAB5035166.1"/>
    <property type="molecule type" value="Genomic_DNA"/>
</dbReference>
<organism evidence="5">
    <name type="scientific">freshwater metagenome</name>
    <dbReference type="NCBI Taxonomy" id="449393"/>
    <lineage>
        <taxon>unclassified sequences</taxon>
        <taxon>metagenomes</taxon>
        <taxon>ecological metagenomes</taxon>
    </lineage>
</organism>
<gene>
    <name evidence="4" type="ORF">UFOPK3495_01466</name>
    <name evidence="5" type="ORF">UFOPK4237_00270</name>
</gene>
<dbReference type="InterPro" id="IPR007391">
    <property type="entry name" value="Vancomycin_resist_VanW"/>
</dbReference>